<organism evidence="1 2">
    <name type="scientific">Blyttiomyces helicus</name>
    <dbReference type="NCBI Taxonomy" id="388810"/>
    <lineage>
        <taxon>Eukaryota</taxon>
        <taxon>Fungi</taxon>
        <taxon>Fungi incertae sedis</taxon>
        <taxon>Chytridiomycota</taxon>
        <taxon>Chytridiomycota incertae sedis</taxon>
        <taxon>Chytridiomycetes</taxon>
        <taxon>Chytridiomycetes incertae sedis</taxon>
        <taxon>Blyttiomyces</taxon>
    </lineage>
</organism>
<dbReference type="AlphaFoldDB" id="A0A4P9WCX5"/>
<evidence type="ECO:0000313" key="2">
    <source>
        <dbReference type="Proteomes" id="UP000269721"/>
    </source>
</evidence>
<sequence length="407" mass="43558">MIKIRRFYTFLVVFSREDASEALGAHTALRAFDELIESEYTDEAGVLLNRIITFFSETEYRLDWGEIGRALEACVVLSEQESAFAILRLLLDKISDGDGIWYRPEDCKSLVPVLEAVVNEFGGHDVASTLDVEALMTPNGAQPSCSSTTSSLPAAATPTRLCPSRRAHHLFHRKNGTPATSPTLLTMPEPEIAESFADAVIQASPDAAAQLLPAVLSSSACTASESAQYTRPVIRYLATLFRGDTPHVVDAAHWLLTTPAPSVAQAFADVVTSASPSVSDPLLPTVLKAAPRAAGSPQYTPLARHRLAMLPQTDSAPAVSWSQPDATLPDYPNLEAFLRGPNKGAIVTGIFSGIHQAREFAARFTGAYNATMKCSATAKASGSGSSPAALLRRSLCRMGARVWNGGR</sequence>
<reference evidence="2" key="1">
    <citation type="journal article" date="2018" name="Nat. Microbiol.">
        <title>Leveraging single-cell genomics to expand the fungal tree of life.</title>
        <authorList>
            <person name="Ahrendt S.R."/>
            <person name="Quandt C.A."/>
            <person name="Ciobanu D."/>
            <person name="Clum A."/>
            <person name="Salamov A."/>
            <person name="Andreopoulos B."/>
            <person name="Cheng J.F."/>
            <person name="Woyke T."/>
            <person name="Pelin A."/>
            <person name="Henrissat B."/>
            <person name="Reynolds N.K."/>
            <person name="Benny G.L."/>
            <person name="Smith M.E."/>
            <person name="James T.Y."/>
            <person name="Grigoriev I.V."/>
        </authorList>
    </citation>
    <scope>NUCLEOTIDE SEQUENCE [LARGE SCALE GENOMIC DNA]</scope>
</reference>
<dbReference type="EMBL" id="KZ996490">
    <property type="protein sequence ID" value="RKO88770.1"/>
    <property type="molecule type" value="Genomic_DNA"/>
</dbReference>
<dbReference type="OrthoDB" id="5971311at2759"/>
<keyword evidence="2" id="KW-1185">Reference proteome</keyword>
<name>A0A4P9WCX5_9FUNG</name>
<gene>
    <name evidence="1" type="ORF">BDK51DRAFT_39755</name>
</gene>
<accession>A0A4P9WCX5</accession>
<protein>
    <submittedName>
        <fullName evidence="1">Uncharacterized protein</fullName>
    </submittedName>
</protein>
<evidence type="ECO:0000313" key="1">
    <source>
        <dbReference type="EMBL" id="RKO88770.1"/>
    </source>
</evidence>
<dbReference type="Proteomes" id="UP000269721">
    <property type="component" value="Unassembled WGS sequence"/>
</dbReference>
<proteinExistence type="predicted"/>